<protein>
    <submittedName>
        <fullName evidence="3">Uncharacterized protein</fullName>
    </submittedName>
</protein>
<reference evidence="3" key="2">
    <citation type="submission" date="2022-03" db="EMBL/GenBank/DDBJ databases">
        <title>Draft title - Genomic analysis of global carrot germplasm unveils the trajectory of domestication and the origin of high carotenoid orange carrot.</title>
        <authorList>
            <person name="Iorizzo M."/>
            <person name="Ellison S."/>
            <person name="Senalik D."/>
            <person name="Macko-Podgorni A."/>
            <person name="Grzebelus D."/>
            <person name="Bostan H."/>
            <person name="Rolling W."/>
            <person name="Curaba J."/>
            <person name="Simon P."/>
        </authorList>
    </citation>
    <scope>NUCLEOTIDE SEQUENCE</scope>
    <source>
        <tissue evidence="3">Leaf</tissue>
    </source>
</reference>
<evidence type="ECO:0000313" key="3">
    <source>
        <dbReference type="EMBL" id="WOG91711.1"/>
    </source>
</evidence>
<keyword evidence="2" id="KW-1133">Transmembrane helix</keyword>
<feature type="region of interest" description="Disordered" evidence="1">
    <location>
        <begin position="12"/>
        <end position="59"/>
    </location>
</feature>
<dbReference type="AlphaFoldDB" id="A0AAF1ATD1"/>
<organism evidence="3 4">
    <name type="scientific">Daucus carota subsp. sativus</name>
    <name type="common">Carrot</name>
    <dbReference type="NCBI Taxonomy" id="79200"/>
    <lineage>
        <taxon>Eukaryota</taxon>
        <taxon>Viridiplantae</taxon>
        <taxon>Streptophyta</taxon>
        <taxon>Embryophyta</taxon>
        <taxon>Tracheophyta</taxon>
        <taxon>Spermatophyta</taxon>
        <taxon>Magnoliopsida</taxon>
        <taxon>eudicotyledons</taxon>
        <taxon>Gunneridae</taxon>
        <taxon>Pentapetalae</taxon>
        <taxon>asterids</taxon>
        <taxon>campanulids</taxon>
        <taxon>Apiales</taxon>
        <taxon>Apiaceae</taxon>
        <taxon>Apioideae</taxon>
        <taxon>Scandiceae</taxon>
        <taxon>Daucinae</taxon>
        <taxon>Daucus</taxon>
        <taxon>Daucus sect. Daucus</taxon>
    </lineage>
</organism>
<feature type="compositionally biased region" description="Basic and acidic residues" evidence="1">
    <location>
        <begin position="14"/>
        <end position="24"/>
    </location>
</feature>
<keyword evidence="2" id="KW-0812">Transmembrane</keyword>
<sequence>MKKKNKLLLCFRPLTHDPPPRDSDSVLLSNHKNTETSKLKSDQEALRVTQRRSRSLNASSRNLCGDLKSVLVEASLHQQKQPSVKGNAARLMLRSKSHHDSINLSKSLGSIEDNCVSLSSSAIPETERRTSSPLSQSKTLAKSQIHADANARSLNSGLFVFLMSLWATIFCGRICAILFTLIFVYCMPRRTWGDRRLKSVENLPEETEKECKKRVIMEGLLERNHHSCRGKVIS</sequence>
<dbReference type="EMBL" id="CP093345">
    <property type="protein sequence ID" value="WOG91711.1"/>
    <property type="molecule type" value="Genomic_DNA"/>
</dbReference>
<feature type="transmembrane region" description="Helical" evidence="2">
    <location>
        <begin position="158"/>
        <end position="186"/>
    </location>
</feature>
<dbReference type="InterPro" id="IPR040411">
    <property type="entry name" value="At5g23160-like"/>
</dbReference>
<evidence type="ECO:0000256" key="1">
    <source>
        <dbReference type="SAM" id="MobiDB-lite"/>
    </source>
</evidence>
<evidence type="ECO:0000256" key="2">
    <source>
        <dbReference type="SAM" id="Phobius"/>
    </source>
</evidence>
<accession>A0AAF1ATD1</accession>
<keyword evidence="4" id="KW-1185">Reference proteome</keyword>
<name>A0AAF1ATD1_DAUCS</name>
<keyword evidence="2" id="KW-0472">Membrane</keyword>
<proteinExistence type="predicted"/>
<dbReference type="PANTHER" id="PTHR34379">
    <property type="entry name" value="OS07G0553800 PROTEIN"/>
    <property type="match status" value="1"/>
</dbReference>
<evidence type="ECO:0000313" key="4">
    <source>
        <dbReference type="Proteomes" id="UP000077755"/>
    </source>
</evidence>
<dbReference type="PANTHER" id="PTHR34379:SF6">
    <property type="entry name" value="PROTEIN 3F"/>
    <property type="match status" value="1"/>
</dbReference>
<dbReference type="Proteomes" id="UP000077755">
    <property type="component" value="Chromosome 3"/>
</dbReference>
<reference evidence="3" key="1">
    <citation type="journal article" date="2016" name="Nat. Genet.">
        <title>A high-quality carrot genome assembly provides new insights into carotenoid accumulation and asterid genome evolution.</title>
        <authorList>
            <person name="Iorizzo M."/>
            <person name="Ellison S."/>
            <person name="Senalik D."/>
            <person name="Zeng P."/>
            <person name="Satapoomin P."/>
            <person name="Huang J."/>
            <person name="Bowman M."/>
            <person name="Iovene M."/>
            <person name="Sanseverino W."/>
            <person name="Cavagnaro P."/>
            <person name="Yildiz M."/>
            <person name="Macko-Podgorni A."/>
            <person name="Moranska E."/>
            <person name="Grzebelus E."/>
            <person name="Grzebelus D."/>
            <person name="Ashrafi H."/>
            <person name="Zheng Z."/>
            <person name="Cheng S."/>
            <person name="Spooner D."/>
            <person name="Van Deynze A."/>
            <person name="Simon P."/>
        </authorList>
    </citation>
    <scope>NUCLEOTIDE SEQUENCE</scope>
    <source>
        <tissue evidence="3">Leaf</tissue>
    </source>
</reference>
<feature type="compositionally biased region" description="Basic and acidic residues" evidence="1">
    <location>
        <begin position="32"/>
        <end position="45"/>
    </location>
</feature>
<gene>
    <name evidence="3" type="ORF">DCAR_0310961</name>
</gene>